<dbReference type="InterPro" id="IPR036188">
    <property type="entry name" value="FAD/NAD-bd_sf"/>
</dbReference>
<dbReference type="RefSeq" id="WP_023433898.1">
    <property type="nucleotide sequence ID" value="NZ_AWXZ01000040.1"/>
</dbReference>
<evidence type="ECO:0000313" key="3">
    <source>
        <dbReference type="Proteomes" id="UP000017819"/>
    </source>
</evidence>
<dbReference type="OrthoDB" id="5652862at2"/>
<dbReference type="PANTHER" id="PTHR42685:SF22">
    <property type="entry name" value="CONDITIONED MEDIUM FACTOR RECEPTOR 1"/>
    <property type="match status" value="1"/>
</dbReference>
<sequence>MTGFDAIVIGGGPAGAVTALTLARAGRSVAVVERSEFPRRKVCGEFVSGTNSAPLDRLGVGAAWRENAGPEIDRVGLFIGDRMIETAMPDGHGRGRALGRDVLDTLLLDAARQAGARIFQPWRATRCERRSAAWQVEIRRRKDNDTLCAPILVAAHGSWEPGALPTQEDRRHAASDLIGFKAHFRHDRLPHDLMPLIAFLGGYGGLVRTDGGRLSLSCCIRRDRLDLIRNSEPAGPAVLRHILGHCRGAREALSEAETDGEWLAAGPIRPGIRARYQNDVFRVGNVAGEAHPVIAEGITMAMQAGWLLGRELGAIDGRDPAARAAAGRRYAARWRRMFAPRIRFASALAQLLTREPGARAAGALAARWPSLVSLGANLSGKSKGLPPHRLDAA</sequence>
<protein>
    <submittedName>
        <fullName evidence="2">FAD dependent oxidoreductase</fullName>
    </submittedName>
</protein>
<dbReference type="InterPro" id="IPR050407">
    <property type="entry name" value="Geranylgeranyl_reductase"/>
</dbReference>
<evidence type="ECO:0000259" key="1">
    <source>
        <dbReference type="Pfam" id="PF01494"/>
    </source>
</evidence>
<feature type="domain" description="FAD-binding" evidence="1">
    <location>
        <begin position="5"/>
        <end position="159"/>
    </location>
</feature>
<name>V4QSA1_9HYPH</name>
<dbReference type="STRING" id="631454.N177_3789"/>
<dbReference type="Gene3D" id="3.50.50.60">
    <property type="entry name" value="FAD/NAD(P)-binding domain"/>
    <property type="match status" value="1"/>
</dbReference>
<comment type="caution">
    <text evidence="2">The sequence shown here is derived from an EMBL/GenBank/DDBJ whole genome shotgun (WGS) entry which is preliminary data.</text>
</comment>
<organism evidence="2 3">
    <name type="scientific">Lutibaculum baratangense AMV1</name>
    <dbReference type="NCBI Taxonomy" id="631454"/>
    <lineage>
        <taxon>Bacteria</taxon>
        <taxon>Pseudomonadati</taxon>
        <taxon>Pseudomonadota</taxon>
        <taxon>Alphaproteobacteria</taxon>
        <taxon>Hyphomicrobiales</taxon>
        <taxon>Tepidamorphaceae</taxon>
        <taxon>Lutibaculum</taxon>
    </lineage>
</organism>
<dbReference type="SUPFAM" id="SSF51905">
    <property type="entry name" value="FAD/NAD(P)-binding domain"/>
    <property type="match status" value="1"/>
</dbReference>
<reference evidence="2 3" key="1">
    <citation type="journal article" date="2014" name="Genome Announc.">
        <title>Draft Genome Sequence of Lutibaculum baratangense Strain AMV1T, Isolated from a Mud Volcano in Andamans, India.</title>
        <authorList>
            <person name="Singh A."/>
            <person name="Sreenivas A."/>
            <person name="Sathyanarayana Reddy G."/>
            <person name="Pinnaka A.K."/>
            <person name="Shivaji S."/>
        </authorList>
    </citation>
    <scope>NUCLEOTIDE SEQUENCE [LARGE SCALE GENOMIC DNA]</scope>
    <source>
        <strain evidence="2 3">AMV1</strain>
    </source>
</reference>
<dbReference type="PRINTS" id="PR00420">
    <property type="entry name" value="RNGMNOXGNASE"/>
</dbReference>
<keyword evidence="3" id="KW-1185">Reference proteome</keyword>
<dbReference type="EMBL" id="AWXZ01000040">
    <property type="protein sequence ID" value="ESR22652.1"/>
    <property type="molecule type" value="Genomic_DNA"/>
</dbReference>
<dbReference type="PANTHER" id="PTHR42685">
    <property type="entry name" value="GERANYLGERANYL DIPHOSPHATE REDUCTASE"/>
    <property type="match status" value="1"/>
</dbReference>
<dbReference type="eggNOG" id="COG0644">
    <property type="taxonomic scope" value="Bacteria"/>
</dbReference>
<dbReference type="AlphaFoldDB" id="V4QSA1"/>
<evidence type="ECO:0000313" key="2">
    <source>
        <dbReference type="EMBL" id="ESR22652.1"/>
    </source>
</evidence>
<dbReference type="GO" id="GO:0071949">
    <property type="term" value="F:FAD binding"/>
    <property type="evidence" value="ECO:0007669"/>
    <property type="project" value="InterPro"/>
</dbReference>
<dbReference type="Proteomes" id="UP000017819">
    <property type="component" value="Unassembled WGS sequence"/>
</dbReference>
<dbReference type="Pfam" id="PF01494">
    <property type="entry name" value="FAD_binding_3"/>
    <property type="match status" value="1"/>
</dbReference>
<dbReference type="InterPro" id="IPR002938">
    <property type="entry name" value="FAD-bd"/>
</dbReference>
<accession>V4QSA1</accession>
<gene>
    <name evidence="2" type="ORF">N177_3789</name>
</gene>
<dbReference type="PATRIC" id="fig|631454.5.peg.3742"/>
<proteinExistence type="predicted"/>